<evidence type="ECO:0000313" key="9">
    <source>
        <dbReference type="EMBL" id="CAA9224470.1"/>
    </source>
</evidence>
<dbReference type="EC" id="2.7.8.6" evidence="9"/>
<feature type="transmembrane region" description="Helical" evidence="7">
    <location>
        <begin position="52"/>
        <end position="71"/>
    </location>
</feature>
<keyword evidence="3 9" id="KW-0808">Transferase</keyword>
<sequence length="479" mass="53665">MGSTRRVLSGIAWRRRYQQSLRVTDTLLILLVVLVCGRLFTGTALEDEGLKITFGLLLGCAGGWLSAMYLFRTRDPRLIGVGAAEYKKVLHAGTATFGALAVSVVVLDIEHFRRFLVLTFAAGVALLVVSRWLWRLWLNEQRRYGHFLSKVVVVGRRHDVDYVASQLARKSGPVYDVVGAVLECKGNHSSIRVGDKLVPAVCGLGNVEDFVLHTGADAVIVAGHLRKGTRYIRELGWRLERTSTELVLASSLTNVAGPRIRMRPVEGLPLMHVELPQFTGGRHVIKRAMDIFLSAAALLALAPLFLLLAVLIRLDSPGPVFFAQDRAGRGSELFRMYKFRSMVTSAESDLENLRQHNEGNGVLFKMKDDPRVTDVGRWIRKYSLDELPQFYNVLKGDMSLVGPRPPLPSEVSSYHGHAHRRLFIKPGLTGLWQISGRSDLDWDESIRLDLYYVENWSVTGDLLVMWRTFKVVFQPVGAY</sequence>
<evidence type="ECO:0000259" key="8">
    <source>
        <dbReference type="Pfam" id="PF02397"/>
    </source>
</evidence>
<keyword evidence="5 7" id="KW-1133">Transmembrane helix</keyword>
<organism evidence="9">
    <name type="scientific">uncultured Arthrobacter sp</name>
    <dbReference type="NCBI Taxonomy" id="114050"/>
    <lineage>
        <taxon>Bacteria</taxon>
        <taxon>Bacillati</taxon>
        <taxon>Actinomycetota</taxon>
        <taxon>Actinomycetes</taxon>
        <taxon>Micrococcales</taxon>
        <taxon>Micrococcaceae</taxon>
        <taxon>Arthrobacter</taxon>
        <taxon>environmental samples</taxon>
    </lineage>
</organism>
<name>A0A6J4HI51_9MICC</name>
<feature type="transmembrane region" description="Helical" evidence="7">
    <location>
        <begin position="291"/>
        <end position="312"/>
    </location>
</feature>
<keyword evidence="6 7" id="KW-0472">Membrane</keyword>
<comment type="similarity">
    <text evidence="2">Belongs to the bacterial sugar transferase family.</text>
</comment>
<dbReference type="PANTHER" id="PTHR30576">
    <property type="entry name" value="COLANIC BIOSYNTHESIS UDP-GLUCOSE LIPID CARRIER TRANSFERASE"/>
    <property type="match status" value="1"/>
</dbReference>
<evidence type="ECO:0000256" key="4">
    <source>
        <dbReference type="ARBA" id="ARBA00022692"/>
    </source>
</evidence>
<evidence type="ECO:0000256" key="3">
    <source>
        <dbReference type="ARBA" id="ARBA00022679"/>
    </source>
</evidence>
<feature type="domain" description="Bacterial sugar transferase" evidence="8">
    <location>
        <begin position="286"/>
        <end position="474"/>
    </location>
</feature>
<dbReference type="AlphaFoldDB" id="A0A6J4HI51"/>
<dbReference type="EMBL" id="CADCTE010000052">
    <property type="protein sequence ID" value="CAA9224470.1"/>
    <property type="molecule type" value="Genomic_DNA"/>
</dbReference>
<feature type="transmembrane region" description="Helical" evidence="7">
    <location>
        <begin position="115"/>
        <end position="134"/>
    </location>
</feature>
<dbReference type="NCBIfam" id="TIGR03025">
    <property type="entry name" value="EPS_sugtrans"/>
    <property type="match status" value="1"/>
</dbReference>
<gene>
    <name evidence="9" type="ORF">AVDCRST_MAG83-758</name>
</gene>
<proteinExistence type="inferred from homology"/>
<dbReference type="InterPro" id="IPR017475">
    <property type="entry name" value="EPS_sugar_tfrase"/>
</dbReference>
<dbReference type="RefSeq" id="WP_294565090.1">
    <property type="nucleotide sequence ID" value="NZ_CADCTE010000052.1"/>
</dbReference>
<comment type="subcellular location">
    <subcellularLocation>
        <location evidence="1">Membrane</location>
        <topology evidence="1">Multi-pass membrane protein</topology>
    </subcellularLocation>
</comment>
<evidence type="ECO:0000256" key="2">
    <source>
        <dbReference type="ARBA" id="ARBA00006464"/>
    </source>
</evidence>
<protein>
    <submittedName>
        <fullName evidence="9">Undecaprenyl-phosphate galactosephosphotransferase</fullName>
        <ecNumber evidence="9">2.7.8.6</ecNumber>
    </submittedName>
</protein>
<feature type="transmembrane region" description="Helical" evidence="7">
    <location>
        <begin position="21"/>
        <end position="40"/>
    </location>
</feature>
<dbReference type="GO" id="GO:0047360">
    <property type="term" value="F:undecaprenyl-phosphate galactose phosphotransferase activity"/>
    <property type="evidence" value="ECO:0007669"/>
    <property type="project" value="UniProtKB-EC"/>
</dbReference>
<evidence type="ECO:0000256" key="1">
    <source>
        <dbReference type="ARBA" id="ARBA00004141"/>
    </source>
</evidence>
<keyword evidence="4 7" id="KW-0812">Transmembrane</keyword>
<evidence type="ECO:0000256" key="6">
    <source>
        <dbReference type="ARBA" id="ARBA00023136"/>
    </source>
</evidence>
<dbReference type="InterPro" id="IPR003362">
    <property type="entry name" value="Bact_transf"/>
</dbReference>
<feature type="transmembrane region" description="Helical" evidence="7">
    <location>
        <begin position="92"/>
        <end position="109"/>
    </location>
</feature>
<dbReference type="GO" id="GO:0016020">
    <property type="term" value="C:membrane"/>
    <property type="evidence" value="ECO:0007669"/>
    <property type="project" value="UniProtKB-SubCell"/>
</dbReference>
<reference evidence="9" key="1">
    <citation type="submission" date="2020-02" db="EMBL/GenBank/DDBJ databases">
        <authorList>
            <person name="Meier V. D."/>
        </authorList>
    </citation>
    <scope>NUCLEOTIDE SEQUENCE</scope>
    <source>
        <strain evidence="9">AVDCRST_MAG83</strain>
    </source>
</reference>
<evidence type="ECO:0000256" key="5">
    <source>
        <dbReference type="ARBA" id="ARBA00022989"/>
    </source>
</evidence>
<dbReference type="Pfam" id="PF02397">
    <property type="entry name" value="Bac_transf"/>
    <property type="match status" value="1"/>
</dbReference>
<accession>A0A6J4HI51</accession>
<evidence type="ECO:0000256" key="7">
    <source>
        <dbReference type="SAM" id="Phobius"/>
    </source>
</evidence>
<dbReference type="PANTHER" id="PTHR30576:SF10">
    <property type="entry name" value="SLL5057 PROTEIN"/>
    <property type="match status" value="1"/>
</dbReference>